<organism evidence="1">
    <name type="scientific">freshwater metagenome</name>
    <dbReference type="NCBI Taxonomy" id="449393"/>
    <lineage>
        <taxon>unclassified sequences</taxon>
        <taxon>metagenomes</taxon>
        <taxon>ecological metagenomes</taxon>
    </lineage>
</organism>
<protein>
    <submittedName>
        <fullName evidence="1">Unannotated protein</fullName>
    </submittedName>
</protein>
<accession>A0A6J6RNY0</accession>
<proteinExistence type="predicted"/>
<reference evidence="1" key="1">
    <citation type="submission" date="2020-05" db="EMBL/GenBank/DDBJ databases">
        <authorList>
            <person name="Chiriac C."/>
            <person name="Salcher M."/>
            <person name="Ghai R."/>
            <person name="Kavagutti S V."/>
        </authorList>
    </citation>
    <scope>NUCLEOTIDE SEQUENCE</scope>
</reference>
<gene>
    <name evidence="1" type="ORF">UFOPK2624_01928</name>
</gene>
<dbReference type="AlphaFoldDB" id="A0A6J6RNY0"/>
<evidence type="ECO:0000313" key="1">
    <source>
        <dbReference type="EMBL" id="CAB4724235.1"/>
    </source>
</evidence>
<sequence>MGPAAPPNVFDEVLGNILSTQKFSDVLLHVNVQSYYGFGTAGVAPLCELIRSIASSWSAPRYEKSRFALVLRNLNAAPGVERDNVLATASEIGLPVFENFDEAAVAIAAAKEVVRGDTGSGDRSVIEVV</sequence>
<dbReference type="EMBL" id="CAEZXY010000142">
    <property type="protein sequence ID" value="CAB4724235.1"/>
    <property type="molecule type" value="Genomic_DNA"/>
</dbReference>
<name>A0A6J6RNY0_9ZZZZ</name>